<dbReference type="EMBL" id="AKWZ02000010">
    <property type="protein sequence ID" value="EPG74224.1"/>
    <property type="molecule type" value="Genomic_DNA"/>
</dbReference>
<dbReference type="Proteomes" id="UP000014540">
    <property type="component" value="Unassembled WGS sequence"/>
</dbReference>
<reference evidence="1" key="1">
    <citation type="submission" date="2013-04" db="EMBL/GenBank/DDBJ databases">
        <authorList>
            <person name="Harkins D.M."/>
            <person name="Durkin A.S."/>
            <person name="Selengut J.D."/>
            <person name="Sanka R."/>
            <person name="DePew J."/>
            <person name="Purushe J."/>
            <person name="Ahmed A."/>
            <person name="van der Linden H."/>
            <person name="Goris M.G.A."/>
            <person name="Hartskeerl R.A."/>
            <person name="Vinetz J.M."/>
            <person name="Sutton G.G."/>
            <person name="Nelson W.C."/>
            <person name="Fouts D.E."/>
        </authorList>
    </citation>
    <scope>NUCLEOTIDE SEQUENCE [LARGE SCALE GENOMIC DNA]</scope>
    <source>
        <strain evidence="1">BUT 6</strain>
    </source>
</reference>
<organism evidence="1 2">
    <name type="scientific">Leptospira fainei serovar Hurstbridge str. BUT 6</name>
    <dbReference type="NCBI Taxonomy" id="1193011"/>
    <lineage>
        <taxon>Bacteria</taxon>
        <taxon>Pseudomonadati</taxon>
        <taxon>Spirochaetota</taxon>
        <taxon>Spirochaetia</taxon>
        <taxon>Leptospirales</taxon>
        <taxon>Leptospiraceae</taxon>
        <taxon>Leptospira</taxon>
    </lineage>
</organism>
<dbReference type="AlphaFoldDB" id="S3V0T0"/>
<comment type="caution">
    <text evidence="1">The sequence shown here is derived from an EMBL/GenBank/DDBJ whole genome shotgun (WGS) entry which is preliminary data.</text>
</comment>
<accession>S3V0T0</accession>
<evidence type="ECO:0000313" key="1">
    <source>
        <dbReference type="EMBL" id="EPG74224.1"/>
    </source>
</evidence>
<sequence length="40" mass="4859">MHVSRLVREIPINERRQKPPFFISKLTVQYGSKFQKHSKF</sequence>
<protein>
    <submittedName>
        <fullName evidence="1">Uncharacterized protein</fullName>
    </submittedName>
</protein>
<gene>
    <name evidence="1" type="ORF">LEP1GSC058_2681</name>
</gene>
<proteinExistence type="predicted"/>
<evidence type="ECO:0000313" key="2">
    <source>
        <dbReference type="Proteomes" id="UP000014540"/>
    </source>
</evidence>
<dbReference type="STRING" id="1193011.LEP1GSC058_2681"/>
<keyword evidence="2" id="KW-1185">Reference proteome</keyword>
<name>S3V0T0_9LEPT</name>